<dbReference type="RefSeq" id="WP_138789931.1">
    <property type="nucleotide sequence ID" value="NZ_JBHTGQ010000039.1"/>
</dbReference>
<keyword evidence="1" id="KW-1133">Transmembrane helix</keyword>
<dbReference type="GO" id="GO:0000428">
    <property type="term" value="C:DNA-directed RNA polymerase complex"/>
    <property type="evidence" value="ECO:0007669"/>
    <property type="project" value="UniProtKB-KW"/>
</dbReference>
<dbReference type="Proteomes" id="UP001596528">
    <property type="component" value="Unassembled WGS sequence"/>
</dbReference>
<comment type="caution">
    <text evidence="2">The sequence shown here is derived from an EMBL/GenBank/DDBJ whole genome shotgun (WGS) entry which is preliminary data.</text>
</comment>
<protein>
    <submittedName>
        <fullName evidence="2">DNA-directed RNA polymerase subunit beta</fullName>
    </submittedName>
</protein>
<keyword evidence="1" id="KW-0812">Transmembrane</keyword>
<keyword evidence="1" id="KW-0472">Membrane</keyword>
<keyword evidence="2" id="KW-0804">Transcription</keyword>
<evidence type="ECO:0000313" key="2">
    <source>
        <dbReference type="EMBL" id="MFC7751178.1"/>
    </source>
</evidence>
<accession>A0ABW2V6I5</accession>
<reference evidence="3" key="1">
    <citation type="journal article" date="2019" name="Int. J. Syst. Evol. Microbiol.">
        <title>The Global Catalogue of Microorganisms (GCM) 10K type strain sequencing project: providing services to taxonomists for standard genome sequencing and annotation.</title>
        <authorList>
            <consortium name="The Broad Institute Genomics Platform"/>
            <consortium name="The Broad Institute Genome Sequencing Center for Infectious Disease"/>
            <person name="Wu L."/>
            <person name="Ma J."/>
        </authorList>
    </citation>
    <scope>NUCLEOTIDE SEQUENCE [LARGE SCALE GENOMIC DNA]</scope>
    <source>
        <strain evidence="3">JCM 18657</strain>
    </source>
</reference>
<evidence type="ECO:0000256" key="1">
    <source>
        <dbReference type="SAM" id="Phobius"/>
    </source>
</evidence>
<feature type="transmembrane region" description="Helical" evidence="1">
    <location>
        <begin position="6"/>
        <end position="27"/>
    </location>
</feature>
<dbReference type="InterPro" id="IPR024596">
    <property type="entry name" value="RNApol_su_b/EpuA"/>
</dbReference>
<sequence length="52" mass="5687">MVLRTLLIPLLCLTALIAGLLIGYAVVGDQPAGDVFKWGTWQHLFDLIFADS</sequence>
<dbReference type="EMBL" id="JBHTGQ010000039">
    <property type="protein sequence ID" value="MFC7751178.1"/>
    <property type="molecule type" value="Genomic_DNA"/>
</dbReference>
<organism evidence="2 3">
    <name type="scientific">Paenibacillus thermoaerophilus</name>
    <dbReference type="NCBI Taxonomy" id="1215385"/>
    <lineage>
        <taxon>Bacteria</taxon>
        <taxon>Bacillati</taxon>
        <taxon>Bacillota</taxon>
        <taxon>Bacilli</taxon>
        <taxon>Bacillales</taxon>
        <taxon>Paenibacillaceae</taxon>
        <taxon>Paenibacillus</taxon>
    </lineage>
</organism>
<proteinExistence type="predicted"/>
<dbReference type="Pfam" id="PF11772">
    <property type="entry name" value="EpuA"/>
    <property type="match status" value="1"/>
</dbReference>
<keyword evidence="3" id="KW-1185">Reference proteome</keyword>
<gene>
    <name evidence="2" type="ORF">ACFQWB_14760</name>
</gene>
<name>A0ABW2V6I5_9BACL</name>
<keyword evidence="2" id="KW-0240">DNA-directed RNA polymerase</keyword>
<evidence type="ECO:0000313" key="3">
    <source>
        <dbReference type="Proteomes" id="UP001596528"/>
    </source>
</evidence>